<evidence type="ECO:0000259" key="7">
    <source>
        <dbReference type="Pfam" id="PF02771"/>
    </source>
</evidence>
<feature type="domain" description="Acetyl-CoA dehydrogenase-like C-terminal" evidence="8">
    <location>
        <begin position="470"/>
        <end position="592"/>
    </location>
</feature>
<evidence type="ECO:0000256" key="2">
    <source>
        <dbReference type="ARBA" id="ARBA00009347"/>
    </source>
</evidence>
<protein>
    <submittedName>
        <fullName evidence="9">Acyl-CoA dehydrogenase</fullName>
    </submittedName>
</protein>
<dbReference type="PANTHER" id="PTHR42803:SF3">
    <property type="entry name" value="ACYL-COA DEHYDROGENASE-RELATED"/>
    <property type="match status" value="1"/>
</dbReference>
<dbReference type="Gene3D" id="1.10.540.10">
    <property type="entry name" value="Acyl-CoA dehydrogenase/oxidase, N-terminal domain"/>
    <property type="match status" value="1"/>
</dbReference>
<feature type="domain" description="Acyl-CoA dehydrogenase/oxidase N-terminal" evidence="7">
    <location>
        <begin position="41"/>
        <end position="155"/>
    </location>
</feature>
<keyword evidence="3" id="KW-0285">Flavoprotein</keyword>
<dbReference type="AlphaFoldDB" id="A0A3B0RNT7"/>
<dbReference type="Pfam" id="PF00441">
    <property type="entry name" value="Acyl-CoA_dh_1"/>
    <property type="match status" value="1"/>
</dbReference>
<dbReference type="Pfam" id="PF02771">
    <property type="entry name" value="Acyl-CoA_dh_N"/>
    <property type="match status" value="1"/>
</dbReference>
<proteinExistence type="inferred from homology"/>
<organism evidence="9">
    <name type="scientific">hydrothermal vent metagenome</name>
    <dbReference type="NCBI Taxonomy" id="652676"/>
    <lineage>
        <taxon>unclassified sequences</taxon>
        <taxon>metagenomes</taxon>
        <taxon>ecological metagenomes</taxon>
    </lineage>
</organism>
<dbReference type="Pfam" id="PF02770">
    <property type="entry name" value="Acyl-CoA_dh_M"/>
    <property type="match status" value="1"/>
</dbReference>
<dbReference type="InterPro" id="IPR013786">
    <property type="entry name" value="AcylCoA_DH/ox_N"/>
</dbReference>
<comment type="similarity">
    <text evidence="2">Belongs to the acyl-CoA dehydrogenase family.</text>
</comment>
<dbReference type="InterPro" id="IPR009100">
    <property type="entry name" value="AcylCoA_DH/oxidase_NM_dom_sf"/>
</dbReference>
<evidence type="ECO:0000256" key="4">
    <source>
        <dbReference type="ARBA" id="ARBA00022827"/>
    </source>
</evidence>
<sequence>MQNNYVNIDTLKFLLYNVHHTEELLSRERFSDYDKMAIDIFIDSVKTFSDTALFPFIKDMDEKPSYFKDGKINVHPQFENILRPGGEMGLVGLGFDYDDGGMQMPSTIFHAAYFIMEAANNHVPGYFGLTAGSANLILSFGSQELKDTYVPNMLDLTWGGTMCLTEPQAGSSLSDVATTATPTDEDYYLINGQKIFISAGDHQFSSNFVHLVLARIDGAPSGIKGVSLFVVPKKRPDENGELTYNSADIVGEFEKMGQKGYCTTHIVFGDNNDCRGWLVGEPNKGLSYMFQMMNEARIATGRMGAAIASAAYYSSLKYANERPQGRKLNSSGQKNTEEEQTLIINHPDIKRMLFSQKAIVEGSMSLIFQTSNYFDKEISSTSEEEKEKYNLLLELLTPIAKTYPAEKGIESTSNAVQILGGYGFCFDFMPQQYYRDIRIIALYEGTTGIQSLDLLGRKITAKNGKALQLLAEEMQQTINSANAYENLKPYAAQLLENIGLVQKVVGTLMPHALKGNYESFLADATVFMDFLGTIVVGWQWLKTANAAQQILKDNNGKQTETFYESKIHTMKFFYTYELIRTKGLAKTLMNNEGLTVSVSNDIFN</sequence>
<dbReference type="Gene3D" id="2.40.110.10">
    <property type="entry name" value="Butyryl-CoA Dehydrogenase, subunit A, domain 2"/>
    <property type="match status" value="1"/>
</dbReference>
<comment type="cofactor">
    <cofactor evidence="1">
        <name>FAD</name>
        <dbReference type="ChEBI" id="CHEBI:57692"/>
    </cofactor>
</comment>
<feature type="domain" description="Acyl-CoA oxidase/dehydrogenase middle" evidence="6">
    <location>
        <begin position="162"/>
        <end position="269"/>
    </location>
</feature>
<keyword evidence="4" id="KW-0274">FAD</keyword>
<dbReference type="GO" id="GO:0050660">
    <property type="term" value="F:flavin adenine dinucleotide binding"/>
    <property type="evidence" value="ECO:0007669"/>
    <property type="project" value="InterPro"/>
</dbReference>
<evidence type="ECO:0000256" key="1">
    <source>
        <dbReference type="ARBA" id="ARBA00001974"/>
    </source>
</evidence>
<dbReference type="Pfam" id="PF12806">
    <property type="entry name" value="Acyl-CoA_dh_C"/>
    <property type="match status" value="1"/>
</dbReference>
<evidence type="ECO:0000256" key="3">
    <source>
        <dbReference type="ARBA" id="ARBA00022630"/>
    </source>
</evidence>
<dbReference type="InterPro" id="IPR025878">
    <property type="entry name" value="Acyl-CoA_dh-like_C_dom"/>
</dbReference>
<dbReference type="EMBL" id="UOEB01000304">
    <property type="protein sequence ID" value="VAV86183.1"/>
    <property type="molecule type" value="Genomic_DNA"/>
</dbReference>
<dbReference type="InterPro" id="IPR046373">
    <property type="entry name" value="Acyl-CoA_Oxase/DH_mid-dom_sf"/>
</dbReference>
<reference evidence="9" key="1">
    <citation type="submission" date="2018-06" db="EMBL/GenBank/DDBJ databases">
        <authorList>
            <person name="Zhirakovskaya E."/>
        </authorList>
    </citation>
    <scope>NUCLEOTIDE SEQUENCE</scope>
</reference>
<evidence type="ECO:0000313" key="9">
    <source>
        <dbReference type="EMBL" id="VAV86183.1"/>
    </source>
</evidence>
<dbReference type="InterPro" id="IPR036250">
    <property type="entry name" value="AcylCo_DH-like_C"/>
</dbReference>
<gene>
    <name evidence="9" type="ORF">MNBD_BACTEROID02-219</name>
</gene>
<dbReference type="Gene3D" id="1.20.140.10">
    <property type="entry name" value="Butyryl-CoA Dehydrogenase, subunit A, domain 3"/>
    <property type="match status" value="1"/>
</dbReference>
<evidence type="ECO:0000259" key="5">
    <source>
        <dbReference type="Pfam" id="PF00441"/>
    </source>
</evidence>
<dbReference type="SUPFAM" id="SSF56645">
    <property type="entry name" value="Acyl-CoA dehydrogenase NM domain-like"/>
    <property type="match status" value="1"/>
</dbReference>
<dbReference type="PANTHER" id="PTHR42803">
    <property type="entry name" value="ACYL-COA DEHYDROGENASE"/>
    <property type="match status" value="1"/>
</dbReference>
<dbReference type="GO" id="GO:0016627">
    <property type="term" value="F:oxidoreductase activity, acting on the CH-CH group of donors"/>
    <property type="evidence" value="ECO:0007669"/>
    <property type="project" value="InterPro"/>
</dbReference>
<accession>A0A3B0RNT7</accession>
<dbReference type="InterPro" id="IPR009075">
    <property type="entry name" value="AcylCo_DH/oxidase_C"/>
</dbReference>
<dbReference type="InterPro" id="IPR052166">
    <property type="entry name" value="Diverse_Acyl-CoA_DH"/>
</dbReference>
<name>A0A3B0RNT7_9ZZZZ</name>
<dbReference type="InterPro" id="IPR006091">
    <property type="entry name" value="Acyl-CoA_Oxase/DH_mid-dom"/>
</dbReference>
<evidence type="ECO:0000259" key="6">
    <source>
        <dbReference type="Pfam" id="PF02770"/>
    </source>
</evidence>
<dbReference type="SUPFAM" id="SSF47203">
    <property type="entry name" value="Acyl-CoA dehydrogenase C-terminal domain-like"/>
    <property type="match status" value="1"/>
</dbReference>
<evidence type="ECO:0000259" key="8">
    <source>
        <dbReference type="Pfam" id="PF12806"/>
    </source>
</evidence>
<dbReference type="InterPro" id="IPR037069">
    <property type="entry name" value="AcylCoA_DH/ox_N_sf"/>
</dbReference>
<feature type="domain" description="Acyl-CoA dehydrogenase/oxidase C-terminal" evidence="5">
    <location>
        <begin position="283"/>
        <end position="452"/>
    </location>
</feature>